<dbReference type="EMBL" id="ML210177">
    <property type="protein sequence ID" value="TFK26248.1"/>
    <property type="molecule type" value="Genomic_DNA"/>
</dbReference>
<keyword evidence="1" id="KW-0175">Coiled coil</keyword>
<reference evidence="2 3" key="1">
    <citation type="journal article" date="2019" name="Nat. Ecol. Evol.">
        <title>Megaphylogeny resolves global patterns of mushroom evolution.</title>
        <authorList>
            <person name="Varga T."/>
            <person name="Krizsan K."/>
            <person name="Foldi C."/>
            <person name="Dima B."/>
            <person name="Sanchez-Garcia M."/>
            <person name="Sanchez-Ramirez S."/>
            <person name="Szollosi G.J."/>
            <person name="Szarkandi J.G."/>
            <person name="Papp V."/>
            <person name="Albert L."/>
            <person name="Andreopoulos W."/>
            <person name="Angelini C."/>
            <person name="Antonin V."/>
            <person name="Barry K.W."/>
            <person name="Bougher N.L."/>
            <person name="Buchanan P."/>
            <person name="Buyck B."/>
            <person name="Bense V."/>
            <person name="Catcheside P."/>
            <person name="Chovatia M."/>
            <person name="Cooper J."/>
            <person name="Damon W."/>
            <person name="Desjardin D."/>
            <person name="Finy P."/>
            <person name="Geml J."/>
            <person name="Haridas S."/>
            <person name="Hughes K."/>
            <person name="Justo A."/>
            <person name="Karasinski D."/>
            <person name="Kautmanova I."/>
            <person name="Kiss B."/>
            <person name="Kocsube S."/>
            <person name="Kotiranta H."/>
            <person name="LaButti K.M."/>
            <person name="Lechner B.E."/>
            <person name="Liimatainen K."/>
            <person name="Lipzen A."/>
            <person name="Lukacs Z."/>
            <person name="Mihaltcheva S."/>
            <person name="Morgado L.N."/>
            <person name="Niskanen T."/>
            <person name="Noordeloos M.E."/>
            <person name="Ohm R.A."/>
            <person name="Ortiz-Santana B."/>
            <person name="Ovrebo C."/>
            <person name="Racz N."/>
            <person name="Riley R."/>
            <person name="Savchenko A."/>
            <person name="Shiryaev A."/>
            <person name="Soop K."/>
            <person name="Spirin V."/>
            <person name="Szebenyi C."/>
            <person name="Tomsovsky M."/>
            <person name="Tulloss R.E."/>
            <person name="Uehling J."/>
            <person name="Grigoriev I.V."/>
            <person name="Vagvolgyi C."/>
            <person name="Papp T."/>
            <person name="Martin F.M."/>
            <person name="Miettinen O."/>
            <person name="Hibbett D.S."/>
            <person name="Nagy L.G."/>
        </authorList>
    </citation>
    <scope>NUCLEOTIDE SEQUENCE [LARGE SCALE GENOMIC DNA]</scope>
    <source>
        <strain evidence="2 3">CBS 121175</strain>
    </source>
</reference>
<evidence type="ECO:0000313" key="2">
    <source>
        <dbReference type="EMBL" id="TFK26248.1"/>
    </source>
</evidence>
<gene>
    <name evidence="2" type="ORF">FA15DRAFT_307645</name>
</gene>
<dbReference type="SUPFAM" id="SSF57997">
    <property type="entry name" value="Tropomyosin"/>
    <property type="match status" value="1"/>
</dbReference>
<dbReference type="OrthoDB" id="128924at2759"/>
<dbReference type="Gene3D" id="1.20.5.340">
    <property type="match status" value="2"/>
</dbReference>
<dbReference type="STRING" id="230819.A0A5C3L0U1"/>
<protein>
    <submittedName>
        <fullName evidence="2">Uncharacterized protein</fullName>
    </submittedName>
</protein>
<organism evidence="2 3">
    <name type="scientific">Coprinopsis marcescibilis</name>
    <name type="common">Agaric fungus</name>
    <name type="synonym">Psathyrella marcescibilis</name>
    <dbReference type="NCBI Taxonomy" id="230819"/>
    <lineage>
        <taxon>Eukaryota</taxon>
        <taxon>Fungi</taxon>
        <taxon>Dikarya</taxon>
        <taxon>Basidiomycota</taxon>
        <taxon>Agaricomycotina</taxon>
        <taxon>Agaricomycetes</taxon>
        <taxon>Agaricomycetidae</taxon>
        <taxon>Agaricales</taxon>
        <taxon>Agaricineae</taxon>
        <taxon>Psathyrellaceae</taxon>
        <taxon>Coprinopsis</taxon>
    </lineage>
</organism>
<accession>A0A5C3L0U1</accession>
<evidence type="ECO:0000313" key="3">
    <source>
        <dbReference type="Proteomes" id="UP000307440"/>
    </source>
</evidence>
<sequence>MTDRIKAKLEQLRGEADAAVTRAEDAEAKNKQIEQALLVKEQELNSTLTRAARLETENEKLSQDLETLKRTNLDGETSLKDASNKQKKIELLEEELDKAEQNLRETAEKLRQVDAKAEQLERQVRVLEQDKEALEKKYRSGRQVQEVPSGARRVGEEFVWIVDIPSPIIRISTWFACRTGIAQIVLGSLWFPASIQSLVQH</sequence>
<keyword evidence="3" id="KW-1185">Reference proteome</keyword>
<feature type="coiled-coil region" evidence="1">
    <location>
        <begin position="9"/>
        <end position="144"/>
    </location>
</feature>
<proteinExistence type="predicted"/>
<name>A0A5C3L0U1_COPMA</name>
<evidence type="ECO:0000256" key="1">
    <source>
        <dbReference type="SAM" id="Coils"/>
    </source>
</evidence>
<dbReference type="Proteomes" id="UP000307440">
    <property type="component" value="Unassembled WGS sequence"/>
</dbReference>
<dbReference type="AlphaFoldDB" id="A0A5C3L0U1"/>